<keyword evidence="1" id="KW-0862">Zinc</keyword>
<feature type="region of interest" description="Disordered" evidence="2">
    <location>
        <begin position="151"/>
        <end position="190"/>
    </location>
</feature>
<name>A0A813V5N2_9BILA</name>
<proteinExistence type="predicted"/>
<dbReference type="EMBL" id="CAJNOC010001155">
    <property type="protein sequence ID" value="CAF0840273.1"/>
    <property type="molecule type" value="Genomic_DNA"/>
</dbReference>
<evidence type="ECO:0000256" key="2">
    <source>
        <dbReference type="SAM" id="MobiDB-lite"/>
    </source>
</evidence>
<dbReference type="GO" id="GO:0008270">
    <property type="term" value="F:zinc ion binding"/>
    <property type="evidence" value="ECO:0007669"/>
    <property type="project" value="UniProtKB-KW"/>
</dbReference>
<feature type="domain" description="CCHC-type" evidence="3">
    <location>
        <begin position="85"/>
        <end position="99"/>
    </location>
</feature>
<keyword evidence="5" id="KW-1185">Reference proteome</keyword>
<dbReference type="Proteomes" id="UP000663879">
    <property type="component" value="Unassembled WGS sequence"/>
</dbReference>
<dbReference type="PROSITE" id="PS50158">
    <property type="entry name" value="ZF_CCHC"/>
    <property type="match status" value="1"/>
</dbReference>
<gene>
    <name evidence="4" type="ORF">OXX778_LOCUS8418</name>
</gene>
<organism evidence="4 5">
    <name type="scientific">Brachionus calyciflorus</name>
    <dbReference type="NCBI Taxonomy" id="104777"/>
    <lineage>
        <taxon>Eukaryota</taxon>
        <taxon>Metazoa</taxon>
        <taxon>Spiralia</taxon>
        <taxon>Gnathifera</taxon>
        <taxon>Rotifera</taxon>
        <taxon>Eurotatoria</taxon>
        <taxon>Monogononta</taxon>
        <taxon>Pseudotrocha</taxon>
        <taxon>Ploima</taxon>
        <taxon>Brachionidae</taxon>
        <taxon>Brachionus</taxon>
    </lineage>
</organism>
<feature type="compositionally biased region" description="Polar residues" evidence="2">
    <location>
        <begin position="165"/>
        <end position="179"/>
    </location>
</feature>
<dbReference type="Gene3D" id="4.10.60.10">
    <property type="entry name" value="Zinc finger, CCHC-type"/>
    <property type="match status" value="1"/>
</dbReference>
<feature type="compositionally biased region" description="Basic and acidic residues" evidence="2">
    <location>
        <begin position="180"/>
        <end position="190"/>
    </location>
</feature>
<accession>A0A813V5N2</accession>
<dbReference type="AlphaFoldDB" id="A0A813V5N2"/>
<dbReference type="SUPFAM" id="SSF57756">
    <property type="entry name" value="Retrovirus zinc finger-like domains"/>
    <property type="match status" value="1"/>
</dbReference>
<evidence type="ECO:0000313" key="4">
    <source>
        <dbReference type="EMBL" id="CAF0840273.1"/>
    </source>
</evidence>
<dbReference type="GO" id="GO:0003676">
    <property type="term" value="F:nucleic acid binding"/>
    <property type="evidence" value="ECO:0007669"/>
    <property type="project" value="InterPro"/>
</dbReference>
<dbReference type="InterPro" id="IPR036875">
    <property type="entry name" value="Znf_CCHC_sf"/>
</dbReference>
<reference evidence="4" key="1">
    <citation type="submission" date="2021-02" db="EMBL/GenBank/DDBJ databases">
        <authorList>
            <person name="Nowell W R."/>
        </authorList>
    </citation>
    <scope>NUCLEOTIDE SEQUENCE</scope>
    <source>
        <strain evidence="4">Ploen Becks lab</strain>
    </source>
</reference>
<evidence type="ECO:0000256" key="1">
    <source>
        <dbReference type="PROSITE-ProRule" id="PRU00047"/>
    </source>
</evidence>
<protein>
    <recommendedName>
        <fullName evidence="3">CCHC-type domain-containing protein</fullName>
    </recommendedName>
</protein>
<comment type="caution">
    <text evidence="4">The sequence shown here is derived from an EMBL/GenBank/DDBJ whole genome shotgun (WGS) entry which is preliminary data.</text>
</comment>
<feature type="region of interest" description="Disordered" evidence="2">
    <location>
        <begin position="1"/>
        <end position="32"/>
    </location>
</feature>
<evidence type="ECO:0000313" key="5">
    <source>
        <dbReference type="Proteomes" id="UP000663879"/>
    </source>
</evidence>
<evidence type="ECO:0000259" key="3">
    <source>
        <dbReference type="PROSITE" id="PS50158"/>
    </source>
</evidence>
<feature type="compositionally biased region" description="Basic and acidic residues" evidence="2">
    <location>
        <begin position="154"/>
        <end position="164"/>
    </location>
</feature>
<sequence length="311" mass="36492">MVNNNNRLEDEDYRPNKKMRKNNNAQTNSKKQEDIVVEEDEIEPMNGTYIKRYLAERWIFKPLQCLKSGILGHKIAECESNENTCLRCGKKGHNKKECKIAYKDLVYQLEKVDKHQNELTRYDEEIKTLTYSNKQIMNTKTLEEQNALARNNIMKRDNKRREQDNVPNNNSQDYHVTNETLRDNTKEQNHENVTHTEICTDISKWNCGDHLALSCSLDETSEKLKNYKIETKKQAKIVWNSKTIDIFNNKLQNLLHGVNDLIPGHVLKDKNSTKNHIEKLVSNLNRITLEAAEDITEENLIKKHKMKLNGW</sequence>
<dbReference type="OrthoDB" id="10044176at2759"/>
<keyword evidence="1" id="KW-0863">Zinc-finger</keyword>
<keyword evidence="1" id="KW-0479">Metal-binding</keyword>
<dbReference type="InterPro" id="IPR001878">
    <property type="entry name" value="Znf_CCHC"/>
</dbReference>